<protein>
    <submittedName>
        <fullName evidence="1">Uncharacterized protein</fullName>
    </submittedName>
</protein>
<sequence>MSARRPGRITVTVDYPEVIFDPVILAALKAGRGVTASEELDVRRRHIAEIRAGQGACCRACGFALAAQHQVCPSIVLVDSHSLRIAMAVVPLAPPRRCTRCHDQLDPTPPELPCPACVGQDDLFGGAA</sequence>
<organism evidence="1 2">
    <name type="scientific">Candidatus Frankia alpina</name>
    <dbReference type="NCBI Taxonomy" id="2699483"/>
    <lineage>
        <taxon>Bacteria</taxon>
        <taxon>Bacillati</taxon>
        <taxon>Actinomycetota</taxon>
        <taxon>Actinomycetes</taxon>
        <taxon>Frankiales</taxon>
        <taxon>Frankiaceae</taxon>
        <taxon>Frankia</taxon>
    </lineage>
</organism>
<gene>
    <name evidence="1" type="ORF">E7Y31_21390</name>
</gene>
<dbReference type="Proteomes" id="UP000305282">
    <property type="component" value="Unassembled WGS sequence"/>
</dbReference>
<keyword evidence="2" id="KW-1185">Reference proteome</keyword>
<reference evidence="1 2" key="1">
    <citation type="submission" date="2019-04" db="EMBL/GenBank/DDBJ databases">
        <title>Draft genome sequences for three unisolated Alnus-infective Frankia Sp+ strains, AgTrS, AiOr and AvVan, the first sequenced Frankia strains able to sporulate in-planta.</title>
        <authorList>
            <person name="Bethencourt L."/>
            <person name="Vautrin F."/>
            <person name="Taib N."/>
            <person name="Dubost A."/>
            <person name="Castro-Garcia L."/>
            <person name="Imbaud O."/>
            <person name="Abrouk D."/>
            <person name="Fournier P."/>
            <person name="Briolay J."/>
            <person name="Nguyen A."/>
            <person name="Normand P."/>
            <person name="Fernandez M.P."/>
            <person name="Brochier-Armanet C."/>
            <person name="Herrera-Belaroussi A."/>
        </authorList>
    </citation>
    <scope>NUCLEOTIDE SEQUENCE [LARGE SCALE GENOMIC DNA]</scope>
    <source>
        <strain evidence="1 2">AvVan</strain>
    </source>
</reference>
<dbReference type="EMBL" id="SSXH01000849">
    <property type="protein sequence ID" value="THJ37427.1"/>
    <property type="molecule type" value="Genomic_DNA"/>
</dbReference>
<proteinExistence type="predicted"/>
<comment type="caution">
    <text evidence="1">The sequence shown here is derived from an EMBL/GenBank/DDBJ whole genome shotgun (WGS) entry which is preliminary data.</text>
</comment>
<evidence type="ECO:0000313" key="1">
    <source>
        <dbReference type="EMBL" id="THJ37427.1"/>
    </source>
</evidence>
<name>A0A4S5BWS4_9ACTN</name>
<evidence type="ECO:0000313" key="2">
    <source>
        <dbReference type="Proteomes" id="UP000305282"/>
    </source>
</evidence>
<dbReference type="RefSeq" id="WP_136449528.1">
    <property type="nucleotide sequence ID" value="NZ_CADCWT010000260.1"/>
</dbReference>
<accession>A0A4S5BWS4</accession>
<dbReference type="AlphaFoldDB" id="A0A4S5BWS4"/>
<dbReference type="OrthoDB" id="3220879at2"/>